<dbReference type="PROSITE" id="PS51471">
    <property type="entry name" value="FE2OG_OXY"/>
    <property type="match status" value="1"/>
</dbReference>
<dbReference type="GeneID" id="59351616"/>
<dbReference type="Proteomes" id="UP000636479">
    <property type="component" value="Unassembled WGS sequence"/>
</dbReference>
<dbReference type="RefSeq" id="XP_037214306.1">
    <property type="nucleotide sequence ID" value="XM_037369100.1"/>
</dbReference>
<dbReference type="EMBL" id="JACAZF010000013">
    <property type="protein sequence ID" value="KAF7291184.1"/>
    <property type="molecule type" value="Genomic_DNA"/>
</dbReference>
<evidence type="ECO:0000259" key="3">
    <source>
        <dbReference type="PROSITE" id="PS51471"/>
    </source>
</evidence>
<sequence length="466" mass="51524">MPGTWTAAEHIGLLKESLQASIPYTSGVQRVRKEDLGVFYRGPVELGYIDFNAPSEQELVRLAEACQKATFGAENGDVLDETYRKAGKMDVKNFAARLDLASTGILDAIAPDLLIGYEADEDESVLRAEMYKLNVYGPGSFFKAHQDTPRAANMIGSLVVVLPTDHEGGMLTLSQDGSTWIFDSARQLEAHRDSPMVAYIAFFSDVTHTVEPVVSGYRVTLTYNLFLTPRSATGPNNRLVPPPEQACETSLRALLADPKWFPKGGHLAFGLTHQYPMPHPQKPSDNDDDDDEMYVDSDSDSERGPEKSRVTGPLLDTALLKGCDARLRNAAVRAGLMPRIRLVYRTRELRHNGERRSTLVVMDQQATLRTVATPYDDGPDVDTEIERQGTLLTEVGPEGRRTATKTKTPDQGSRRTELVHWVTPRGRQNRAESGFGGYMGNEYGQGCVYGDAELFIRIPKVGEEGR</sequence>
<keyword evidence="1" id="KW-0479">Metal-binding</keyword>
<reference evidence="4" key="1">
    <citation type="submission" date="2020-05" db="EMBL/GenBank/DDBJ databases">
        <title>Mycena genomes resolve the evolution of fungal bioluminescence.</title>
        <authorList>
            <person name="Tsai I.J."/>
        </authorList>
    </citation>
    <scope>NUCLEOTIDE SEQUENCE</scope>
    <source>
        <strain evidence="4">171206Taipei</strain>
    </source>
</reference>
<comment type="similarity">
    <text evidence="1">Belongs to the iron/ascorbate-dependent oxidoreductase family.</text>
</comment>
<protein>
    <submittedName>
        <fullName evidence="4">Fe2OG dioxygenase domain-containing protein</fullName>
    </submittedName>
</protein>
<feature type="compositionally biased region" description="Basic and acidic residues" evidence="2">
    <location>
        <begin position="300"/>
        <end position="309"/>
    </location>
</feature>
<gene>
    <name evidence="4" type="ORF">MIND_01261700</name>
</gene>
<evidence type="ECO:0000256" key="2">
    <source>
        <dbReference type="SAM" id="MobiDB-lite"/>
    </source>
</evidence>
<accession>A0A8H6S1H2</accession>
<dbReference type="GO" id="GO:0046872">
    <property type="term" value="F:metal ion binding"/>
    <property type="evidence" value="ECO:0007669"/>
    <property type="project" value="UniProtKB-KW"/>
</dbReference>
<keyword evidence="4" id="KW-0223">Dioxygenase</keyword>
<name>A0A8H6S1H2_9AGAR</name>
<feature type="domain" description="Fe2OG dioxygenase" evidence="3">
    <location>
        <begin position="127"/>
        <end position="229"/>
    </location>
</feature>
<dbReference type="Gene3D" id="2.60.120.620">
    <property type="entry name" value="q2cbj1_9rhob like domain"/>
    <property type="match status" value="1"/>
</dbReference>
<proteinExistence type="inferred from homology"/>
<keyword evidence="1" id="KW-0560">Oxidoreductase</keyword>
<organism evidence="4 5">
    <name type="scientific">Mycena indigotica</name>
    <dbReference type="NCBI Taxonomy" id="2126181"/>
    <lineage>
        <taxon>Eukaryota</taxon>
        <taxon>Fungi</taxon>
        <taxon>Dikarya</taxon>
        <taxon>Basidiomycota</taxon>
        <taxon>Agaricomycotina</taxon>
        <taxon>Agaricomycetes</taxon>
        <taxon>Agaricomycetidae</taxon>
        <taxon>Agaricales</taxon>
        <taxon>Marasmiineae</taxon>
        <taxon>Mycenaceae</taxon>
        <taxon>Mycena</taxon>
    </lineage>
</organism>
<dbReference type="OrthoDB" id="27483at2759"/>
<keyword evidence="5" id="KW-1185">Reference proteome</keyword>
<feature type="compositionally biased region" description="Acidic residues" evidence="2">
    <location>
        <begin position="286"/>
        <end position="299"/>
    </location>
</feature>
<dbReference type="AlphaFoldDB" id="A0A8H6S1H2"/>
<comment type="caution">
    <text evidence="4">The sequence shown here is derived from an EMBL/GenBank/DDBJ whole genome shotgun (WGS) entry which is preliminary data.</text>
</comment>
<feature type="region of interest" description="Disordered" evidence="2">
    <location>
        <begin position="272"/>
        <end position="311"/>
    </location>
</feature>
<dbReference type="PANTHER" id="PTHR33099">
    <property type="entry name" value="FE2OG DIOXYGENASE DOMAIN-CONTAINING PROTEIN"/>
    <property type="match status" value="1"/>
</dbReference>
<dbReference type="GO" id="GO:0051213">
    <property type="term" value="F:dioxygenase activity"/>
    <property type="evidence" value="ECO:0007669"/>
    <property type="project" value="UniProtKB-KW"/>
</dbReference>
<dbReference type="PANTHER" id="PTHR33099:SF7">
    <property type="entry name" value="MYND-TYPE DOMAIN-CONTAINING PROTEIN"/>
    <property type="match status" value="1"/>
</dbReference>
<keyword evidence="1" id="KW-0408">Iron</keyword>
<evidence type="ECO:0000313" key="4">
    <source>
        <dbReference type="EMBL" id="KAF7291184.1"/>
    </source>
</evidence>
<dbReference type="Pfam" id="PF13640">
    <property type="entry name" value="2OG-FeII_Oxy_3"/>
    <property type="match status" value="1"/>
</dbReference>
<dbReference type="InterPro" id="IPR044862">
    <property type="entry name" value="Pro_4_hyd_alph_FE2OG_OXY"/>
</dbReference>
<evidence type="ECO:0000256" key="1">
    <source>
        <dbReference type="RuleBase" id="RU003682"/>
    </source>
</evidence>
<evidence type="ECO:0000313" key="5">
    <source>
        <dbReference type="Proteomes" id="UP000636479"/>
    </source>
</evidence>
<dbReference type="InterPro" id="IPR005123">
    <property type="entry name" value="Oxoglu/Fe-dep_dioxygenase_dom"/>
</dbReference>